<evidence type="ECO:0000256" key="4">
    <source>
        <dbReference type="ARBA" id="ARBA00022842"/>
    </source>
</evidence>
<dbReference type="PANTHER" id="PTHR20889:SF19">
    <property type="entry name" value="THIAMINE PHOSPHATE PHOSPHATASE-LIKE PROTEIN"/>
    <property type="match status" value="1"/>
</dbReference>
<feature type="binding site" evidence="6">
    <location>
        <position position="9"/>
    </location>
    <ligand>
        <name>Mg(2+)</name>
        <dbReference type="ChEBI" id="CHEBI:18420"/>
    </ligand>
</feature>
<comment type="cofactor">
    <cofactor evidence="1 6">
        <name>Mg(2+)</name>
        <dbReference type="ChEBI" id="CHEBI:18420"/>
    </cofactor>
</comment>
<proteinExistence type="predicted"/>
<feature type="binding site" evidence="6">
    <location>
        <position position="11"/>
    </location>
    <ligand>
        <name>Mg(2+)</name>
        <dbReference type="ChEBI" id="CHEBI:18420"/>
    </ligand>
</feature>
<dbReference type="Pfam" id="PF06888">
    <property type="entry name" value="Put_Phosphatase"/>
    <property type="match status" value="1"/>
</dbReference>
<evidence type="ECO:0000256" key="7">
    <source>
        <dbReference type="SAM" id="MobiDB-lite"/>
    </source>
</evidence>
<dbReference type="AlphaFoldDB" id="A0AAP0RDK5"/>
<evidence type="ECO:0000313" key="8">
    <source>
        <dbReference type="EMBL" id="KAK9275012.1"/>
    </source>
</evidence>
<reference evidence="8 9" key="1">
    <citation type="journal article" date="2024" name="Plant J.">
        <title>Genome sequences and population genomics reveal climatic adaptation and genomic divergence between two closely related sweetgum species.</title>
        <authorList>
            <person name="Xu W.Q."/>
            <person name="Ren C.Q."/>
            <person name="Zhang X.Y."/>
            <person name="Comes H.P."/>
            <person name="Liu X.H."/>
            <person name="Li Y.G."/>
            <person name="Kettle C.J."/>
            <person name="Jalonen R."/>
            <person name="Gaisberger H."/>
            <person name="Ma Y.Z."/>
            <person name="Qiu Y.X."/>
        </authorList>
    </citation>
    <scope>NUCLEOTIDE SEQUENCE [LARGE SCALE GENOMIC DNA]</scope>
    <source>
        <strain evidence="8">Hangzhou</strain>
    </source>
</reference>
<dbReference type="NCBIfam" id="TIGR01489">
    <property type="entry name" value="DKMTPPase-SF"/>
    <property type="match status" value="1"/>
</dbReference>
<feature type="active site" description="Nucleophile" evidence="5">
    <location>
        <position position="9"/>
    </location>
</feature>
<evidence type="ECO:0000256" key="1">
    <source>
        <dbReference type="ARBA" id="ARBA00001946"/>
    </source>
</evidence>
<keyword evidence="4 6" id="KW-0460">Magnesium</keyword>
<keyword evidence="9" id="KW-1185">Reference proteome</keyword>
<keyword evidence="3" id="KW-0378">Hydrolase</keyword>
<dbReference type="InterPro" id="IPR036412">
    <property type="entry name" value="HAD-like_sf"/>
</dbReference>
<dbReference type="EMBL" id="JBBPBK010000011">
    <property type="protein sequence ID" value="KAK9275012.1"/>
    <property type="molecule type" value="Genomic_DNA"/>
</dbReference>
<dbReference type="NCBIfam" id="TIGR01488">
    <property type="entry name" value="HAD-SF-IB"/>
    <property type="match status" value="1"/>
</dbReference>
<evidence type="ECO:0000256" key="6">
    <source>
        <dbReference type="PIRSR" id="PIRSR031051-3"/>
    </source>
</evidence>
<dbReference type="PIRSF" id="PIRSF031051">
    <property type="entry name" value="PyrdxlP_Pase_PHOSPHO2"/>
    <property type="match status" value="1"/>
</dbReference>
<evidence type="ECO:0000256" key="5">
    <source>
        <dbReference type="PIRSR" id="PIRSR031051-1"/>
    </source>
</evidence>
<sequence>MVGIVVVFDFDRTIIDGDSNKWVVTEMGLTELFQKVRHTIPWDSVMSRMMEELHTKGKTADEIAECLKRAPLHPRITAAIKSAHALGCDLRILSNGLQFFVETILKHHGILGCFSEINTNPTFVDEEGRLTILPYHDFTSSPHGCNLCRSNMCKGLVIERIQASTSDNGKKRFFYLGDGNGDFCPSLKLKEGDHVMPRMNFPLWKRICSSPTVIKAEVHAWSDGEELERVLLHLINTISVEENNIDISSTSQLNSSDCNSQTSPGSTNEAFPHTLPVPH</sequence>
<feature type="binding site" evidence="6">
    <location>
        <position position="178"/>
    </location>
    <ligand>
        <name>Mg(2+)</name>
        <dbReference type="ChEBI" id="CHEBI:18420"/>
    </ligand>
</feature>
<dbReference type="InterPro" id="IPR016965">
    <property type="entry name" value="Pase_PHOSPHO-typ"/>
</dbReference>
<evidence type="ECO:0000256" key="2">
    <source>
        <dbReference type="ARBA" id="ARBA00022723"/>
    </source>
</evidence>
<dbReference type="GO" id="GO:0016791">
    <property type="term" value="F:phosphatase activity"/>
    <property type="evidence" value="ECO:0007669"/>
    <property type="project" value="InterPro"/>
</dbReference>
<dbReference type="Proteomes" id="UP001415857">
    <property type="component" value="Unassembled WGS sequence"/>
</dbReference>
<name>A0AAP0RDK5_LIQFO</name>
<feature type="active site" description="Proton donor" evidence="5">
    <location>
        <position position="11"/>
    </location>
</feature>
<dbReference type="SUPFAM" id="SSF56784">
    <property type="entry name" value="HAD-like"/>
    <property type="match status" value="1"/>
</dbReference>
<evidence type="ECO:0000313" key="9">
    <source>
        <dbReference type="Proteomes" id="UP001415857"/>
    </source>
</evidence>
<dbReference type="Gene3D" id="3.40.50.1000">
    <property type="entry name" value="HAD superfamily/HAD-like"/>
    <property type="match status" value="1"/>
</dbReference>
<dbReference type="PANTHER" id="PTHR20889">
    <property type="entry name" value="PHOSPHATASE, ORPHAN 1, 2"/>
    <property type="match status" value="1"/>
</dbReference>
<feature type="region of interest" description="Disordered" evidence="7">
    <location>
        <begin position="250"/>
        <end position="279"/>
    </location>
</feature>
<dbReference type="GO" id="GO:0046872">
    <property type="term" value="F:metal ion binding"/>
    <property type="evidence" value="ECO:0007669"/>
    <property type="project" value="UniProtKB-KW"/>
</dbReference>
<evidence type="ECO:0000256" key="3">
    <source>
        <dbReference type="ARBA" id="ARBA00022801"/>
    </source>
</evidence>
<organism evidence="8 9">
    <name type="scientific">Liquidambar formosana</name>
    <name type="common">Formosan gum</name>
    <dbReference type="NCBI Taxonomy" id="63359"/>
    <lineage>
        <taxon>Eukaryota</taxon>
        <taxon>Viridiplantae</taxon>
        <taxon>Streptophyta</taxon>
        <taxon>Embryophyta</taxon>
        <taxon>Tracheophyta</taxon>
        <taxon>Spermatophyta</taxon>
        <taxon>Magnoliopsida</taxon>
        <taxon>eudicotyledons</taxon>
        <taxon>Gunneridae</taxon>
        <taxon>Pentapetalae</taxon>
        <taxon>Saxifragales</taxon>
        <taxon>Altingiaceae</taxon>
        <taxon>Liquidambar</taxon>
    </lineage>
</organism>
<dbReference type="InterPro" id="IPR023214">
    <property type="entry name" value="HAD_sf"/>
</dbReference>
<comment type="caution">
    <text evidence="8">The sequence shown here is derived from an EMBL/GenBank/DDBJ whole genome shotgun (WGS) entry which is preliminary data.</text>
</comment>
<keyword evidence="2 6" id="KW-0479">Metal-binding</keyword>
<dbReference type="InterPro" id="IPR006384">
    <property type="entry name" value="HAD_hydro_PyrdxlP_Pase-like"/>
</dbReference>
<gene>
    <name evidence="8" type="ORF">L1049_022270</name>
</gene>
<accession>A0AAP0RDK5</accession>
<protein>
    <submittedName>
        <fullName evidence="8">Uncharacterized protein</fullName>
    </submittedName>
</protein>
<feature type="compositionally biased region" description="Polar residues" evidence="7">
    <location>
        <begin position="250"/>
        <end position="269"/>
    </location>
</feature>